<dbReference type="Proteomes" id="UP001595539">
    <property type="component" value="Unassembled WGS sequence"/>
</dbReference>
<organism evidence="1 2">
    <name type="scientific">Paracoccus angustae</name>
    <dbReference type="NCBI Taxonomy" id="1671480"/>
    <lineage>
        <taxon>Bacteria</taxon>
        <taxon>Pseudomonadati</taxon>
        <taxon>Pseudomonadota</taxon>
        <taxon>Alphaproteobacteria</taxon>
        <taxon>Rhodobacterales</taxon>
        <taxon>Paracoccaceae</taxon>
        <taxon>Paracoccus</taxon>
    </lineage>
</organism>
<dbReference type="RefSeq" id="WP_377764009.1">
    <property type="nucleotide sequence ID" value="NZ_JBHRXY010000038.1"/>
</dbReference>
<sequence length="57" mass="6039">MTGNLARIISNIVKAAHDAAAAYIADATKPGITEKEALAFEWEAKRLYAYAELASAG</sequence>
<accession>A0ABV7U9Y1</accession>
<keyword evidence="2" id="KW-1185">Reference proteome</keyword>
<dbReference type="EMBL" id="JBHRXY010000038">
    <property type="protein sequence ID" value="MFC3631682.1"/>
    <property type="molecule type" value="Genomic_DNA"/>
</dbReference>
<comment type="caution">
    <text evidence="1">The sequence shown here is derived from an EMBL/GenBank/DDBJ whole genome shotgun (WGS) entry which is preliminary data.</text>
</comment>
<proteinExistence type="predicted"/>
<reference evidence="2" key="1">
    <citation type="journal article" date="2019" name="Int. J. Syst. Evol. Microbiol.">
        <title>The Global Catalogue of Microorganisms (GCM) 10K type strain sequencing project: providing services to taxonomists for standard genome sequencing and annotation.</title>
        <authorList>
            <consortium name="The Broad Institute Genomics Platform"/>
            <consortium name="The Broad Institute Genome Sequencing Center for Infectious Disease"/>
            <person name="Wu L."/>
            <person name="Ma J."/>
        </authorList>
    </citation>
    <scope>NUCLEOTIDE SEQUENCE [LARGE SCALE GENOMIC DNA]</scope>
    <source>
        <strain evidence="2">KCTC 42473</strain>
    </source>
</reference>
<protein>
    <submittedName>
        <fullName evidence="1">Uncharacterized protein</fullName>
    </submittedName>
</protein>
<name>A0ABV7U9Y1_9RHOB</name>
<evidence type="ECO:0000313" key="2">
    <source>
        <dbReference type="Proteomes" id="UP001595539"/>
    </source>
</evidence>
<evidence type="ECO:0000313" key="1">
    <source>
        <dbReference type="EMBL" id="MFC3631682.1"/>
    </source>
</evidence>
<gene>
    <name evidence="1" type="ORF">ACFOM8_19840</name>
</gene>